<keyword evidence="1" id="KW-0732">Signal</keyword>
<evidence type="ECO:0000259" key="2">
    <source>
        <dbReference type="Pfam" id="PF13550"/>
    </source>
</evidence>
<feature type="signal peptide" evidence="1">
    <location>
        <begin position="1"/>
        <end position="23"/>
    </location>
</feature>
<evidence type="ECO:0000313" key="3">
    <source>
        <dbReference type="EMBL" id="WOI32888.1"/>
    </source>
</evidence>
<evidence type="ECO:0000256" key="1">
    <source>
        <dbReference type="SAM" id="SignalP"/>
    </source>
</evidence>
<reference evidence="3 4" key="1">
    <citation type="submission" date="2023-10" db="EMBL/GenBank/DDBJ databases">
        <title>Eight complete genome sequences of bacteria isolated from laboratory stock of Giant Kelp gametophytes.</title>
        <authorList>
            <person name="Tolentino B."/>
            <person name="Nuzhdin S."/>
        </authorList>
    </citation>
    <scope>NUCLEOTIDE SEQUENCE [LARGE SCALE GENOMIC DNA]</scope>
    <source>
        <strain evidence="3 4">LC.270.F.C4</strain>
    </source>
</reference>
<sequence length="1507" mass="160641">MSNILIVLAVACVFVLTPDPAAAGPLAAAITAIQTFAASSAVAAFVVRIGVSLALSALSTALQGKPKAQRAPGIRTDTTTTGGVNPQTFILGRTATAGNMVCPPYSTPNSGDVPNRYLHYVVDVSDLPGVEMSRVMVAGEYVADLEPAPGLNTWRGMLRDGAHHFYVNWHNGSQTAADPIMMAEYAGHPERPWSEDMVGAGVSYAVLTFLYNRALFNQLPAVRFEVLGIPLYDPRLDTSVGGSGAHRWADPSTWEFTENPVVMIYNILRGITLPDGSIWGGRVQREDLPLSNWFAAMNECDAPVQTAEGQSVAQYRAGLEVSTDDQPADVIDQLKNAASAELVEFGGVYKVRVGPPALPVYFFTDEDIVADRSQTLTPFPGLDGVHNAIHASYPDPSALWEVRDAPPRYNAEWESEDGGRQLVAQVDLPAVNSGNQAQRLMQAWIEDERRFRRHGLTLPPDAMTLEPLDTCSWTSAREGYTSKIFEVGDLTDDLVTCLQTMALRERDAADFVWNPSDEVVTLTPSPIVVVPDLRTVPGFGLLAHVLVDGASTARRAALRMTWNPSQIASDDILEWRLQLADGTPVASGAETDLVSGELILSGGILPSTDYRARARIRAMQGGSWTDWVEATTPAVYLGAGDMPSIAEIIDDAQAAADAAGQGAAQALTDAQNATDAANIANQAAQDASDEAGAAAAAALANAGDIQNIETDVTRLSSVLHRDMRWDFVEGTTGWTGHPGGGISPPLIDSSHIKQSDGRWVFERSGFQQLSHAALLPFVAGHTYEAEAEVRVTIDSTITGGTAERFVLDGVYLAANGGYLGAFSLSDVDGWTRAVNPLRAEDGWVKLRAKAIPPAPDPNTAFIRIRLLSLYGGTGAHGDGTWQVSYFRAEDTTEADEIRANLSQNYLTAVQTGEAIAASETALQASIDGVSSDLSQNYYTRAQADSAVTVSETTLRAEIDTTRAMTMVPDFADRGKFWKSAPDGSPANEAAIPYWTFNSLAGPGYRYARLDASEIDGTKQVHLWSRGAFTPELGRRYRVSVGCYVQGTVTGNPNILQLFIRRMDRNFAYAGSNAMATAVTPAPSGVWGEYTAEVTCTNEKTAQYWRPGILIRGERASLSPGFIGISYIKIEDITDADELSGAIDEIKTLDINALTGTALANMLTELNTDTNGSSATVTSLLQTQADVDGFSSAFAGVTAETNGGRIAGFRANSWSDPSGAGGSVLELLGDVIAEGSMATNRLTVGLGKNLLGNTDFVDGVAGWDFGTGTGSGYTDSSIQTRPAGQSYAGEFYPTLMVWQDSGATDGYRDIVYHPRYGNGVSAANGVAVLAGEWVEVSAYVSAHRCSAELRIQFTDAAGALVSYSGALESNNGFSGSAINPELWPRLWGKAQVPVGAAYATIHLRKKATNPGHSNSYIFVHKPQLAQTTESATLPTPYSPQGSTLINGNRIATGAVTAEKVNVNELSAITANIGHFKSASSGERVEIEDDRIRVFDSSGVARVVIGRLT</sequence>
<keyword evidence="4" id="KW-1185">Reference proteome</keyword>
<gene>
    <name evidence="3" type="ORF">R1T40_18420</name>
</gene>
<dbReference type="Pfam" id="PF13550">
    <property type="entry name" value="Phage-tail_3"/>
    <property type="match status" value="1"/>
</dbReference>
<accession>A0ABZ0HDH8</accession>
<organism evidence="3 4">
    <name type="scientific">Tritonibacter scottomollicae</name>
    <name type="common">Epibacterium scottomollicae</name>
    <dbReference type="NCBI Taxonomy" id="483013"/>
    <lineage>
        <taxon>Bacteria</taxon>
        <taxon>Pseudomonadati</taxon>
        <taxon>Pseudomonadota</taxon>
        <taxon>Alphaproteobacteria</taxon>
        <taxon>Rhodobacterales</taxon>
        <taxon>Paracoccaceae</taxon>
        <taxon>Tritonibacter</taxon>
    </lineage>
</organism>
<protein>
    <submittedName>
        <fullName evidence="3">Phage tail protein</fullName>
    </submittedName>
</protein>
<dbReference type="Proteomes" id="UP001302666">
    <property type="component" value="Chromosome"/>
</dbReference>
<dbReference type="InterPro" id="IPR032876">
    <property type="entry name" value="J_dom"/>
</dbReference>
<name>A0ABZ0HDH8_TRISK</name>
<dbReference type="EMBL" id="CP136704">
    <property type="protein sequence ID" value="WOI32888.1"/>
    <property type="molecule type" value="Genomic_DNA"/>
</dbReference>
<proteinExistence type="predicted"/>
<feature type="chain" id="PRO_5046330951" evidence="1">
    <location>
        <begin position="24"/>
        <end position="1507"/>
    </location>
</feature>
<evidence type="ECO:0000313" key="4">
    <source>
        <dbReference type="Proteomes" id="UP001302666"/>
    </source>
</evidence>
<dbReference type="RefSeq" id="WP_317385161.1">
    <property type="nucleotide sequence ID" value="NZ_CP136704.1"/>
</dbReference>
<feature type="domain" description="Tip attachment protein J" evidence="2">
    <location>
        <begin position="326"/>
        <end position="484"/>
    </location>
</feature>